<name>A0A921ZV30_MANSE</name>
<accession>A0A921ZV30</accession>
<sequence>MCYAIYIPIICAAETLTRLSITVLYAAEDVIRLIIQAVISYVTTIVHLFALIPMCIAKCCSKKICTSFNHAGWSPRTTPSSCGCTFIIVMVLGVFFIVNYTDWIEHVLELIGIQLPWTVIRKNKEVDYSDYLVKNKMIEHREYTININEDYTTFITNEAEKKDLNLQVIAHGNENYIVFDMAQFIQDAENSTYNKSDVTFIDLNETISTVKLIEDATVLSYDYTIIEYKETRNNNPTKHYVVEATTDDVNLNTTLPISFIDT</sequence>
<feature type="transmembrane region" description="Helical" evidence="1">
    <location>
        <begin position="78"/>
        <end position="98"/>
    </location>
</feature>
<proteinExistence type="predicted"/>
<evidence type="ECO:0000313" key="2">
    <source>
        <dbReference type="EMBL" id="KAG6463733.1"/>
    </source>
</evidence>
<feature type="transmembrane region" description="Helical" evidence="1">
    <location>
        <begin position="33"/>
        <end position="57"/>
    </location>
</feature>
<reference evidence="2" key="1">
    <citation type="journal article" date="2016" name="Insect Biochem. Mol. Biol.">
        <title>Multifaceted biological insights from a draft genome sequence of the tobacco hornworm moth, Manduca sexta.</title>
        <authorList>
            <person name="Kanost M.R."/>
            <person name="Arrese E.L."/>
            <person name="Cao X."/>
            <person name="Chen Y.R."/>
            <person name="Chellapilla S."/>
            <person name="Goldsmith M.R."/>
            <person name="Grosse-Wilde E."/>
            <person name="Heckel D.G."/>
            <person name="Herndon N."/>
            <person name="Jiang H."/>
            <person name="Papanicolaou A."/>
            <person name="Qu J."/>
            <person name="Soulages J.L."/>
            <person name="Vogel H."/>
            <person name="Walters J."/>
            <person name="Waterhouse R.M."/>
            <person name="Ahn S.J."/>
            <person name="Almeida F.C."/>
            <person name="An C."/>
            <person name="Aqrawi P."/>
            <person name="Bretschneider A."/>
            <person name="Bryant W.B."/>
            <person name="Bucks S."/>
            <person name="Chao H."/>
            <person name="Chevignon G."/>
            <person name="Christen J.M."/>
            <person name="Clarke D.F."/>
            <person name="Dittmer N.T."/>
            <person name="Ferguson L.C.F."/>
            <person name="Garavelou S."/>
            <person name="Gordon K.H.J."/>
            <person name="Gunaratna R.T."/>
            <person name="Han Y."/>
            <person name="Hauser F."/>
            <person name="He Y."/>
            <person name="Heidel-Fischer H."/>
            <person name="Hirsh A."/>
            <person name="Hu Y."/>
            <person name="Jiang H."/>
            <person name="Kalra D."/>
            <person name="Klinner C."/>
            <person name="Konig C."/>
            <person name="Kovar C."/>
            <person name="Kroll A.R."/>
            <person name="Kuwar S.S."/>
            <person name="Lee S.L."/>
            <person name="Lehman R."/>
            <person name="Li K."/>
            <person name="Li Z."/>
            <person name="Liang H."/>
            <person name="Lovelace S."/>
            <person name="Lu Z."/>
            <person name="Mansfield J.H."/>
            <person name="McCulloch K.J."/>
            <person name="Mathew T."/>
            <person name="Morton B."/>
            <person name="Muzny D.M."/>
            <person name="Neunemann D."/>
            <person name="Ongeri F."/>
            <person name="Pauchet Y."/>
            <person name="Pu L.L."/>
            <person name="Pyrousis I."/>
            <person name="Rao X.J."/>
            <person name="Redding A."/>
            <person name="Roesel C."/>
            <person name="Sanchez-Gracia A."/>
            <person name="Schaack S."/>
            <person name="Shukla A."/>
            <person name="Tetreau G."/>
            <person name="Wang Y."/>
            <person name="Xiong G.H."/>
            <person name="Traut W."/>
            <person name="Walsh T.K."/>
            <person name="Worley K.C."/>
            <person name="Wu D."/>
            <person name="Wu W."/>
            <person name="Wu Y.Q."/>
            <person name="Zhang X."/>
            <person name="Zou Z."/>
            <person name="Zucker H."/>
            <person name="Briscoe A.D."/>
            <person name="Burmester T."/>
            <person name="Clem R.J."/>
            <person name="Feyereisen R."/>
            <person name="Grimmelikhuijzen C.J.P."/>
            <person name="Hamodrakas S.J."/>
            <person name="Hansson B.S."/>
            <person name="Huguet E."/>
            <person name="Jermiin L.S."/>
            <person name="Lan Q."/>
            <person name="Lehman H.K."/>
            <person name="Lorenzen M."/>
            <person name="Merzendorfer H."/>
            <person name="Michalopoulos I."/>
            <person name="Morton D.B."/>
            <person name="Muthukrishnan S."/>
            <person name="Oakeshott J.G."/>
            <person name="Palmer W."/>
            <person name="Park Y."/>
            <person name="Passarelli A.L."/>
            <person name="Rozas J."/>
            <person name="Schwartz L.M."/>
            <person name="Smith W."/>
            <person name="Southgate A."/>
            <person name="Vilcinskas A."/>
            <person name="Vogt R."/>
            <person name="Wang P."/>
            <person name="Werren J."/>
            <person name="Yu X.Q."/>
            <person name="Zhou J.J."/>
            <person name="Brown S.J."/>
            <person name="Scherer S.E."/>
            <person name="Richards S."/>
            <person name="Blissard G.W."/>
        </authorList>
    </citation>
    <scope>NUCLEOTIDE SEQUENCE</scope>
</reference>
<keyword evidence="1" id="KW-0472">Membrane</keyword>
<reference evidence="2" key="2">
    <citation type="submission" date="2020-12" db="EMBL/GenBank/DDBJ databases">
        <authorList>
            <person name="Kanost M."/>
        </authorList>
    </citation>
    <scope>NUCLEOTIDE SEQUENCE</scope>
</reference>
<keyword evidence="3" id="KW-1185">Reference proteome</keyword>
<dbReference type="EMBL" id="JH669027">
    <property type="protein sequence ID" value="KAG6463733.1"/>
    <property type="molecule type" value="Genomic_DNA"/>
</dbReference>
<evidence type="ECO:0000256" key="1">
    <source>
        <dbReference type="SAM" id="Phobius"/>
    </source>
</evidence>
<comment type="caution">
    <text evidence="2">The sequence shown here is derived from an EMBL/GenBank/DDBJ whole genome shotgun (WGS) entry which is preliminary data.</text>
</comment>
<organism evidence="2 3">
    <name type="scientific">Manduca sexta</name>
    <name type="common">Tobacco hawkmoth</name>
    <name type="synonym">Tobacco hornworm</name>
    <dbReference type="NCBI Taxonomy" id="7130"/>
    <lineage>
        <taxon>Eukaryota</taxon>
        <taxon>Metazoa</taxon>
        <taxon>Ecdysozoa</taxon>
        <taxon>Arthropoda</taxon>
        <taxon>Hexapoda</taxon>
        <taxon>Insecta</taxon>
        <taxon>Pterygota</taxon>
        <taxon>Neoptera</taxon>
        <taxon>Endopterygota</taxon>
        <taxon>Lepidoptera</taxon>
        <taxon>Glossata</taxon>
        <taxon>Ditrysia</taxon>
        <taxon>Bombycoidea</taxon>
        <taxon>Sphingidae</taxon>
        <taxon>Sphinginae</taxon>
        <taxon>Sphingini</taxon>
        <taxon>Manduca</taxon>
    </lineage>
</organism>
<protein>
    <submittedName>
        <fullName evidence="2">Uncharacterized protein</fullName>
    </submittedName>
</protein>
<dbReference type="Proteomes" id="UP000791440">
    <property type="component" value="Unassembled WGS sequence"/>
</dbReference>
<keyword evidence="1" id="KW-1133">Transmembrane helix</keyword>
<feature type="transmembrane region" description="Helical" evidence="1">
    <location>
        <begin position="5"/>
        <end position="27"/>
    </location>
</feature>
<keyword evidence="1" id="KW-0812">Transmembrane</keyword>
<evidence type="ECO:0000313" key="3">
    <source>
        <dbReference type="Proteomes" id="UP000791440"/>
    </source>
</evidence>
<gene>
    <name evidence="2" type="ORF">O3G_MSEX014054</name>
</gene>
<dbReference type="AlphaFoldDB" id="A0A921ZV30"/>